<dbReference type="InterPro" id="IPR012340">
    <property type="entry name" value="NA-bd_OB-fold"/>
</dbReference>
<dbReference type="PROSITE" id="PS50126">
    <property type="entry name" value="S1"/>
    <property type="match status" value="1"/>
</dbReference>
<organism evidence="4 6">
    <name type="scientific">Vibrio owensii</name>
    <dbReference type="NCBI Taxonomy" id="696485"/>
    <lineage>
        <taxon>Bacteria</taxon>
        <taxon>Pseudomonadati</taxon>
        <taxon>Pseudomonadota</taxon>
        <taxon>Gammaproteobacteria</taxon>
        <taxon>Vibrionales</taxon>
        <taxon>Vibrionaceae</taxon>
        <taxon>Vibrio</taxon>
    </lineage>
</organism>
<reference evidence="4 6" key="1">
    <citation type="journal article" date="2015" name="Genome Announc.">
        <title>Draft Genome Sequence of Vibrio owensii Strain SH-14, Which Causes Shrimp Acute Hepatopancreatic Necrosis Disease.</title>
        <authorList>
            <person name="Liu L."/>
            <person name="Xiao J."/>
            <person name="Xia X."/>
            <person name="Pan Y."/>
            <person name="Yan S."/>
            <person name="Wang Y."/>
        </authorList>
    </citation>
    <scope>NUCLEOTIDE SEQUENCE [LARGE SCALE GENOMIC DNA]</scope>
    <source>
        <strain evidence="4 6">SH14</strain>
    </source>
</reference>
<feature type="compositionally biased region" description="Low complexity" evidence="1">
    <location>
        <begin position="763"/>
        <end position="773"/>
    </location>
</feature>
<dbReference type="InterPro" id="IPR050437">
    <property type="entry name" value="Ribos_protein_bS1-like"/>
</dbReference>
<evidence type="ECO:0000313" key="4">
    <source>
        <dbReference type="EMBL" id="QGH48578.1"/>
    </source>
</evidence>
<reference evidence="3 5" key="2">
    <citation type="submission" date="2018-10" db="EMBL/GenBank/DDBJ databases">
        <title>Whole Genome of Vibrio owensii strain 170502, isolated from Acute Hepatopancreatic Necrosis Disease (AHPND) shrimp.</title>
        <authorList>
            <person name="Yan M."/>
            <person name="Wang X."/>
            <person name="Wang Y."/>
        </authorList>
    </citation>
    <scope>NUCLEOTIDE SEQUENCE [LARGE SCALE GENOMIC DNA]</scope>
    <source>
        <strain evidence="3 5">1700302</strain>
    </source>
</reference>
<dbReference type="SUPFAM" id="SSF53098">
    <property type="entry name" value="Ribonuclease H-like"/>
    <property type="match status" value="1"/>
</dbReference>
<dbReference type="InterPro" id="IPR023323">
    <property type="entry name" value="Tex-like_dom_sf"/>
</dbReference>
<reference evidence="4" key="3">
    <citation type="submission" date="2019-11" db="EMBL/GenBank/DDBJ databases">
        <title>Complete genome sequence of Vibrio owensii SH-14 isolated from shrimp with acute hepatopancreatic necrosis diease.</title>
        <authorList>
            <person name="Liang X."/>
            <person name="Wang Y."/>
        </authorList>
    </citation>
    <scope>NUCLEOTIDE SEQUENCE</scope>
    <source>
        <strain evidence="4">SH14</strain>
    </source>
</reference>
<keyword evidence="5" id="KW-1185">Reference proteome</keyword>
<dbReference type="Pfam" id="PF16921">
    <property type="entry name" value="Tex_YqgF"/>
    <property type="match status" value="1"/>
</dbReference>
<dbReference type="GO" id="GO:0006139">
    <property type="term" value="P:nucleobase-containing compound metabolic process"/>
    <property type="evidence" value="ECO:0007669"/>
    <property type="project" value="InterPro"/>
</dbReference>
<sequence>MSQAICRMIAQELNVRPEQVNAAVTLIDDGNTVPFIARYRKEVTGGLDDTQLRTLDSRLSYLRELDDRRQTILKSIQEQGKLTPELEQEITQADSKTRLEDLYLPYKPKRRTKGQIAIEAGLEPLADQLWNHPQTEPESEASKYLDADKGVADTKAALDGARAIIMERIAEDANLLEKIRGHLNRNAEMGARVVEGKEQEGEKFKDYFNHNEPLSKVPSHRALAMLRGRNEGFLTLAMNADPEQEEGARQSYCETIIADHYGVTLSSAPADTWRKQVISWAWRIKVSMHMETELMGAMKERAEIEAIEVFATNLKDLLMAAPAGPRATLGLDPGLRTGSKIAIVDPTGKVLATETIYPHPPQKQYDKSAQIVDQLVRKYNVDLIAIGNGTASRETDSFVADVIKRGNLKVQKIIVSEAGASVYSASELAAKEFPNLDVSLRGAVSIARRLQDPLAELVKIDPKSIGVGQYQHDVSQSMLAKRLDAIVEDCVNAVGVDVNTASAALLTRVAGLSSTIAQNIVDFRDENGRFEARTTLKKVPRLGPKAFEQCAGFLRIMDGKNPLDASAVHPEAYPVVKAISEKNNKDIKALIGDSSFLKGLHAVDYTDDNFGVPTITDIIKELDKPGRDPRPEFKTATFAEGVNSVSDLEPGMILEGVVSNVANFGAFVDIGVHQDGLVHISALTDRFVSDPREVVKAGDIVKVKVMEVDVQRKRIGLSMRMNDEPGQDNRSQRSSAAPRRNDQPQRRQPRRDDSSSNSAMGGAFAAAFAKAKK</sequence>
<dbReference type="InterPro" id="IPR010994">
    <property type="entry name" value="RuvA_2-like"/>
</dbReference>
<dbReference type="InterPro" id="IPR003029">
    <property type="entry name" value="S1_domain"/>
</dbReference>
<evidence type="ECO:0000313" key="6">
    <source>
        <dbReference type="Proteomes" id="UP000390336"/>
    </source>
</evidence>
<dbReference type="InterPro" id="IPR012337">
    <property type="entry name" value="RNaseH-like_sf"/>
</dbReference>
<evidence type="ECO:0000259" key="2">
    <source>
        <dbReference type="PROSITE" id="PS50126"/>
    </source>
</evidence>
<evidence type="ECO:0000313" key="3">
    <source>
        <dbReference type="EMBL" id="AYO15941.1"/>
    </source>
</evidence>
<dbReference type="InterPro" id="IPR044146">
    <property type="entry name" value="S1_Tex"/>
</dbReference>
<dbReference type="Proteomes" id="UP000390336">
    <property type="component" value="Chromosome 1"/>
</dbReference>
<dbReference type="Gene3D" id="1.10.3500.10">
    <property type="entry name" value="Tex N-terminal region-like"/>
    <property type="match status" value="1"/>
</dbReference>
<dbReference type="InterPro" id="IPR018974">
    <property type="entry name" value="Tex-like_N"/>
</dbReference>
<dbReference type="InterPro" id="IPR041692">
    <property type="entry name" value="HHH_9"/>
</dbReference>
<dbReference type="CDD" id="cd05685">
    <property type="entry name" value="S1_Tex"/>
    <property type="match status" value="1"/>
</dbReference>
<dbReference type="PANTHER" id="PTHR10724">
    <property type="entry name" value="30S RIBOSOMAL PROTEIN S1"/>
    <property type="match status" value="1"/>
</dbReference>
<dbReference type="Pfam" id="PF12836">
    <property type="entry name" value="HHH_3"/>
    <property type="match status" value="1"/>
</dbReference>
<dbReference type="SMART" id="SM00732">
    <property type="entry name" value="YqgFc"/>
    <property type="match status" value="1"/>
</dbReference>
<dbReference type="Gene3D" id="2.40.50.140">
    <property type="entry name" value="Nucleic acid-binding proteins"/>
    <property type="match status" value="1"/>
</dbReference>
<dbReference type="InterPro" id="IPR006641">
    <property type="entry name" value="YqgF/RNaseH-like_dom"/>
</dbReference>
<dbReference type="SUPFAM" id="SSF47781">
    <property type="entry name" value="RuvA domain 2-like"/>
    <property type="match status" value="2"/>
</dbReference>
<dbReference type="AlphaFoldDB" id="A0AAP9KBE1"/>
<dbReference type="Pfam" id="PF00575">
    <property type="entry name" value="S1"/>
    <property type="match status" value="1"/>
</dbReference>
<dbReference type="InterPro" id="IPR023319">
    <property type="entry name" value="Tex-like_HTH_dom_sf"/>
</dbReference>
<dbReference type="FunFam" id="1.10.150.310:FF:000001">
    <property type="entry name" value="RNA-binding transcriptional accessory protein"/>
    <property type="match status" value="1"/>
</dbReference>
<dbReference type="SMART" id="SM00316">
    <property type="entry name" value="S1"/>
    <property type="match status" value="1"/>
</dbReference>
<dbReference type="FunFam" id="1.10.10.650:FF:000001">
    <property type="entry name" value="S1 RNA-binding domain 1"/>
    <property type="match status" value="1"/>
</dbReference>
<dbReference type="Pfam" id="PF09371">
    <property type="entry name" value="Tex_N"/>
    <property type="match status" value="1"/>
</dbReference>
<dbReference type="Pfam" id="PF17674">
    <property type="entry name" value="HHH_9"/>
    <property type="match status" value="1"/>
</dbReference>
<dbReference type="InterPro" id="IPR032639">
    <property type="entry name" value="Tex_YqgF"/>
</dbReference>
<dbReference type="Gene3D" id="3.30.420.140">
    <property type="entry name" value="YqgF/RNase H-like domain"/>
    <property type="match status" value="1"/>
</dbReference>
<dbReference type="FunFam" id="2.40.50.140:FF:000051">
    <property type="entry name" value="RNA-binding transcriptional accessory protein"/>
    <property type="match status" value="1"/>
</dbReference>
<dbReference type="RefSeq" id="WP_054823139.1">
    <property type="nucleotide sequence ID" value="NZ_CP033137.1"/>
</dbReference>
<name>A0AAP9KBE1_9VIBR</name>
<dbReference type="PANTHER" id="PTHR10724:SF10">
    <property type="entry name" value="S1 RNA-BINDING DOMAIN-CONTAINING PROTEIN 1"/>
    <property type="match status" value="1"/>
</dbReference>
<dbReference type="Pfam" id="PF22706">
    <property type="entry name" value="Tex_central_region"/>
    <property type="match status" value="1"/>
</dbReference>
<dbReference type="EMBL" id="CP033137">
    <property type="protein sequence ID" value="AYO15941.1"/>
    <property type="molecule type" value="Genomic_DNA"/>
</dbReference>
<dbReference type="Proteomes" id="UP000272136">
    <property type="component" value="Chromosome 1"/>
</dbReference>
<dbReference type="InterPro" id="IPR037027">
    <property type="entry name" value="YqgF/RNaseH-like_dom_sf"/>
</dbReference>
<dbReference type="FunFam" id="3.30.420.140:FF:000001">
    <property type="entry name" value="RNA-binding transcriptional accessory protein"/>
    <property type="match status" value="1"/>
</dbReference>
<protein>
    <submittedName>
        <fullName evidence="3">RNA-binding transcriptional accessory protein</fullName>
    </submittedName>
    <submittedName>
        <fullName evidence="4">S1 RNA-binding domain-containing protein</fullName>
    </submittedName>
</protein>
<evidence type="ECO:0000313" key="5">
    <source>
        <dbReference type="Proteomes" id="UP000272136"/>
    </source>
</evidence>
<dbReference type="GO" id="GO:0003729">
    <property type="term" value="F:mRNA binding"/>
    <property type="evidence" value="ECO:0007669"/>
    <property type="project" value="TreeGrafter"/>
</dbReference>
<dbReference type="EMBL" id="CP045859">
    <property type="protein sequence ID" value="QGH48578.1"/>
    <property type="molecule type" value="Genomic_DNA"/>
</dbReference>
<feature type="compositionally biased region" description="Basic and acidic residues" evidence="1">
    <location>
        <begin position="739"/>
        <end position="754"/>
    </location>
</feature>
<dbReference type="GO" id="GO:0003735">
    <property type="term" value="F:structural constituent of ribosome"/>
    <property type="evidence" value="ECO:0007669"/>
    <property type="project" value="TreeGrafter"/>
</dbReference>
<evidence type="ECO:0000256" key="1">
    <source>
        <dbReference type="SAM" id="MobiDB-lite"/>
    </source>
</evidence>
<dbReference type="InterPro" id="IPR055179">
    <property type="entry name" value="Tex-like_central_region"/>
</dbReference>
<gene>
    <name evidence="4" type="ORF">APZ19_16360</name>
    <name evidence="3" type="ORF">D0812_16600</name>
</gene>
<feature type="domain" description="S1 motif" evidence="2">
    <location>
        <begin position="651"/>
        <end position="720"/>
    </location>
</feature>
<proteinExistence type="predicted"/>
<dbReference type="Gene3D" id="1.10.10.650">
    <property type="entry name" value="RuvA domain 2-like"/>
    <property type="match status" value="1"/>
</dbReference>
<accession>A0AAP9KBE1</accession>
<dbReference type="SUPFAM" id="SSF158832">
    <property type="entry name" value="Tex N-terminal region-like"/>
    <property type="match status" value="1"/>
</dbReference>
<dbReference type="Gene3D" id="1.10.150.310">
    <property type="entry name" value="Tex RuvX-like domain-like"/>
    <property type="match status" value="1"/>
</dbReference>
<dbReference type="GO" id="GO:0006412">
    <property type="term" value="P:translation"/>
    <property type="evidence" value="ECO:0007669"/>
    <property type="project" value="TreeGrafter"/>
</dbReference>
<feature type="region of interest" description="Disordered" evidence="1">
    <location>
        <begin position="716"/>
        <end position="773"/>
    </location>
</feature>
<dbReference type="SUPFAM" id="SSF50249">
    <property type="entry name" value="Nucleic acid-binding proteins"/>
    <property type="match status" value="1"/>
</dbReference>
<dbReference type="GO" id="GO:0005829">
    <property type="term" value="C:cytosol"/>
    <property type="evidence" value="ECO:0007669"/>
    <property type="project" value="TreeGrafter"/>
</dbReference>